<dbReference type="EMBL" id="BTGC01000008">
    <property type="protein sequence ID" value="GMM52353.1"/>
    <property type="molecule type" value="Genomic_DNA"/>
</dbReference>
<protein>
    <submittedName>
        <fullName evidence="2">Uncharacterized protein</fullName>
    </submittedName>
</protein>
<dbReference type="PANTHER" id="PTHR13608:SF3">
    <property type="entry name" value="ARMADILLO-LIKE HELICAL DOMAIN-CONTAINING PROTEIN 3"/>
    <property type="match status" value="1"/>
</dbReference>
<organism evidence="2 3">
    <name type="scientific">Starmerella bacillaris</name>
    <name type="common">Yeast</name>
    <name type="synonym">Candida zemplinina</name>
    <dbReference type="NCBI Taxonomy" id="1247836"/>
    <lineage>
        <taxon>Eukaryota</taxon>
        <taxon>Fungi</taxon>
        <taxon>Dikarya</taxon>
        <taxon>Ascomycota</taxon>
        <taxon>Saccharomycotina</taxon>
        <taxon>Dipodascomycetes</taxon>
        <taxon>Dipodascales</taxon>
        <taxon>Trichomonascaceae</taxon>
        <taxon>Starmerella</taxon>
    </lineage>
</organism>
<evidence type="ECO:0000313" key="3">
    <source>
        <dbReference type="Proteomes" id="UP001362899"/>
    </source>
</evidence>
<keyword evidence="3" id="KW-1185">Reference proteome</keyword>
<evidence type="ECO:0000256" key="1">
    <source>
        <dbReference type="SAM" id="MobiDB-lite"/>
    </source>
</evidence>
<comment type="caution">
    <text evidence="2">The sequence shown here is derived from an EMBL/GenBank/DDBJ whole genome shotgun (WGS) entry which is preliminary data.</text>
</comment>
<accession>A0AAV5RLL6</accession>
<dbReference type="InterPro" id="IPR039868">
    <property type="entry name" value="ARMD3-like"/>
</dbReference>
<feature type="compositionally biased region" description="Polar residues" evidence="1">
    <location>
        <begin position="1"/>
        <end position="13"/>
    </location>
</feature>
<name>A0AAV5RLL6_STABA</name>
<sequence>MPGSPNPTSSAQDAHSVPKSKPTPLGILDSPLEQVNSETSVQYTSKIVTLYQQLFTKDDLNVEKGFWVEFFLLPANKIELQKILRASAPLYKHSEAVQLVVAQSISILETSHAGSKKKPVKNENNELSRVSEKIEVRNALIVLEVVFTEALYQIKDHDQLIQTLVGIQDSDKKFDDLITSILMLIQHGSLEEVSPAVLFILNVARASAGTTFCSIFTSRNFFAALIRVIGSFAFNRQVSANALAAIGILSAINKYDEDNPCIYQQRISDFIDDGLMANIIILSQHELKAYISVFGESSTPSSEEPKSPFGWLASIIGDKQNKPENSPLNSMYKDYNWPLMLPIYDFVCHNSVFAQLFVASPALISLIEATSLAMVLSRKTKNVNKFLKMRSHIWLGVLTLRHLIETTPQQLINTDLKSQITVRIQASKFHTGVDRSLRLPMEGIFDLVQCGLRSVGLKRSSSSSNARLTASPGTARSTTNTTSGNLDVDWKLLEQLFITVYQAFVYFENSKYILEYGWTQMFQTMCSFIKHWVVEPIDSRAEHALGLCTNLLAGIVLRRDLLPEEEWSFLFFKLVRNPKLFELTQERFPALKASSQTAFKVITSMTMQYNTDTDNPDLSAILKQAVFVAGGDPNILIGEKMLPFSEQKSDSELRRIIKLEVR</sequence>
<evidence type="ECO:0000313" key="2">
    <source>
        <dbReference type="EMBL" id="GMM52353.1"/>
    </source>
</evidence>
<proteinExistence type="predicted"/>
<feature type="region of interest" description="Disordered" evidence="1">
    <location>
        <begin position="1"/>
        <end position="30"/>
    </location>
</feature>
<dbReference type="GO" id="GO:0005829">
    <property type="term" value="C:cytosol"/>
    <property type="evidence" value="ECO:0007669"/>
    <property type="project" value="TreeGrafter"/>
</dbReference>
<reference evidence="2 3" key="1">
    <citation type="journal article" date="2023" name="Elife">
        <title>Identification of key yeast species and microbe-microbe interactions impacting larval growth of Drosophila in the wild.</title>
        <authorList>
            <person name="Mure A."/>
            <person name="Sugiura Y."/>
            <person name="Maeda R."/>
            <person name="Honda K."/>
            <person name="Sakurai N."/>
            <person name="Takahashi Y."/>
            <person name="Watada M."/>
            <person name="Katoh T."/>
            <person name="Gotoh A."/>
            <person name="Gotoh Y."/>
            <person name="Taniguchi I."/>
            <person name="Nakamura K."/>
            <person name="Hayashi T."/>
            <person name="Katayama T."/>
            <person name="Uemura T."/>
            <person name="Hattori Y."/>
        </authorList>
    </citation>
    <scope>NUCLEOTIDE SEQUENCE [LARGE SCALE GENOMIC DNA]</scope>
    <source>
        <strain evidence="2 3">SB-73</strain>
    </source>
</reference>
<dbReference type="Proteomes" id="UP001362899">
    <property type="component" value="Unassembled WGS sequence"/>
</dbReference>
<dbReference type="PANTHER" id="PTHR13608">
    <property type="entry name" value="ARMADILLO-LIKE HELICAL DOMAIN-CONTAINING PROTEIN 3"/>
    <property type="match status" value="1"/>
</dbReference>
<dbReference type="AlphaFoldDB" id="A0AAV5RLL6"/>
<gene>
    <name evidence="2" type="ORF">DASB73_033160</name>
</gene>